<evidence type="ECO:0000313" key="1">
    <source>
        <dbReference type="EMBL" id="KAJ1676684.1"/>
    </source>
</evidence>
<feature type="non-terminal residue" evidence="1">
    <location>
        <position position="93"/>
    </location>
</feature>
<dbReference type="Proteomes" id="UP001145114">
    <property type="component" value="Unassembled WGS sequence"/>
</dbReference>
<name>A0ACC1HQP9_9FUNG</name>
<comment type="caution">
    <text evidence="1">The sequence shown here is derived from an EMBL/GenBank/DDBJ whole genome shotgun (WGS) entry which is preliminary data.</text>
</comment>
<dbReference type="EMBL" id="JAMZIH010003660">
    <property type="protein sequence ID" value="KAJ1676684.1"/>
    <property type="molecule type" value="Genomic_DNA"/>
</dbReference>
<gene>
    <name evidence="1" type="ORF">EV182_007692</name>
</gene>
<evidence type="ECO:0000313" key="2">
    <source>
        <dbReference type="Proteomes" id="UP001145114"/>
    </source>
</evidence>
<keyword evidence="2" id="KW-1185">Reference proteome</keyword>
<proteinExistence type="predicted"/>
<protein>
    <submittedName>
        <fullName evidence="1">Uncharacterized protein</fullName>
    </submittedName>
</protein>
<sequence>MIVLNSNIPDEFYVRKPIEQEFHLGDLVDFHIVPVDKTKHYRLQLRSPSGHSVQFIYHPNDQSYALRHTFKDRGPWTVVYHSDTEGWLPITVY</sequence>
<reference evidence="1" key="1">
    <citation type="submission" date="2022-06" db="EMBL/GenBank/DDBJ databases">
        <title>Phylogenomic reconstructions and comparative analyses of Kickxellomycotina fungi.</title>
        <authorList>
            <person name="Reynolds N.K."/>
            <person name="Stajich J.E."/>
            <person name="Barry K."/>
            <person name="Grigoriev I.V."/>
            <person name="Crous P."/>
            <person name="Smith M.E."/>
        </authorList>
    </citation>
    <scope>NUCLEOTIDE SEQUENCE</scope>
    <source>
        <strain evidence="1">RSA 2271</strain>
    </source>
</reference>
<organism evidence="1 2">
    <name type="scientific">Spiromyces aspiralis</name>
    <dbReference type="NCBI Taxonomy" id="68401"/>
    <lineage>
        <taxon>Eukaryota</taxon>
        <taxon>Fungi</taxon>
        <taxon>Fungi incertae sedis</taxon>
        <taxon>Zoopagomycota</taxon>
        <taxon>Kickxellomycotina</taxon>
        <taxon>Kickxellomycetes</taxon>
        <taxon>Kickxellales</taxon>
        <taxon>Kickxellaceae</taxon>
        <taxon>Spiromyces</taxon>
    </lineage>
</organism>
<accession>A0ACC1HQP9</accession>